<protein>
    <submittedName>
        <fullName evidence="1">Uncharacterized protein</fullName>
    </submittedName>
</protein>
<name>A0AAJ0MKN0_9PEZI</name>
<dbReference type="EMBL" id="JAUIQD010000001">
    <property type="protein sequence ID" value="KAK3363738.1"/>
    <property type="molecule type" value="Genomic_DNA"/>
</dbReference>
<evidence type="ECO:0000313" key="2">
    <source>
        <dbReference type="Proteomes" id="UP001275084"/>
    </source>
</evidence>
<gene>
    <name evidence="1" type="ORF">B0T25DRAFT_513688</name>
</gene>
<proteinExistence type="predicted"/>
<reference evidence="1" key="2">
    <citation type="submission" date="2023-06" db="EMBL/GenBank/DDBJ databases">
        <authorList>
            <consortium name="Lawrence Berkeley National Laboratory"/>
            <person name="Haridas S."/>
            <person name="Hensen N."/>
            <person name="Bonometti L."/>
            <person name="Westerberg I."/>
            <person name="Brannstrom I.O."/>
            <person name="Guillou S."/>
            <person name="Cros-Aarteil S."/>
            <person name="Calhoun S."/>
            <person name="Kuo A."/>
            <person name="Mondo S."/>
            <person name="Pangilinan J."/>
            <person name="Riley R."/>
            <person name="Labutti K."/>
            <person name="Andreopoulos B."/>
            <person name="Lipzen A."/>
            <person name="Chen C."/>
            <person name="Yanf M."/>
            <person name="Daum C."/>
            <person name="Ng V."/>
            <person name="Clum A."/>
            <person name="Steindorff A."/>
            <person name="Ohm R."/>
            <person name="Martin F."/>
            <person name="Silar P."/>
            <person name="Natvig D."/>
            <person name="Lalanne C."/>
            <person name="Gautier V."/>
            <person name="Ament-Velasquez S.L."/>
            <person name="Kruys A."/>
            <person name="Hutchinson M.I."/>
            <person name="Powell A.J."/>
            <person name="Barry K."/>
            <person name="Miller A.N."/>
            <person name="Grigoriev I.V."/>
            <person name="Debuchy R."/>
            <person name="Gladieux P."/>
            <person name="Thoren M.H."/>
            <person name="Johannesson H."/>
        </authorList>
    </citation>
    <scope>NUCLEOTIDE SEQUENCE</scope>
    <source>
        <strain evidence="1">CBS 955.72</strain>
    </source>
</reference>
<accession>A0AAJ0MKN0</accession>
<evidence type="ECO:0000313" key="1">
    <source>
        <dbReference type="EMBL" id="KAK3363738.1"/>
    </source>
</evidence>
<dbReference type="AlphaFoldDB" id="A0AAJ0MKN0"/>
<organism evidence="1 2">
    <name type="scientific">Lasiosphaeria hispida</name>
    <dbReference type="NCBI Taxonomy" id="260671"/>
    <lineage>
        <taxon>Eukaryota</taxon>
        <taxon>Fungi</taxon>
        <taxon>Dikarya</taxon>
        <taxon>Ascomycota</taxon>
        <taxon>Pezizomycotina</taxon>
        <taxon>Sordariomycetes</taxon>
        <taxon>Sordariomycetidae</taxon>
        <taxon>Sordariales</taxon>
        <taxon>Lasiosphaeriaceae</taxon>
        <taxon>Lasiosphaeria</taxon>
    </lineage>
</organism>
<comment type="caution">
    <text evidence="1">The sequence shown here is derived from an EMBL/GenBank/DDBJ whole genome shotgun (WGS) entry which is preliminary data.</text>
</comment>
<sequence>MGQDGIPINFEAQVSSELGADARDAPLYQQPPPYTFDGPVQQPLADTTNAIPLNWKNILEEYFHELDVLRLDWASEIIARYQNGDANTRSPSTIQYIWDIMTAELSIRAGWGKWTWMNKCQFRFMITEGCFYETLPRSYGSLQTEYKNRKRAIDKNHPPQHFLTKSGLVAEPEPRVRHSEHLPEPRIA</sequence>
<dbReference type="Proteomes" id="UP001275084">
    <property type="component" value="Unassembled WGS sequence"/>
</dbReference>
<keyword evidence="2" id="KW-1185">Reference proteome</keyword>
<reference evidence="1" key="1">
    <citation type="journal article" date="2023" name="Mol. Phylogenet. Evol.">
        <title>Genome-scale phylogeny and comparative genomics of the fungal order Sordariales.</title>
        <authorList>
            <person name="Hensen N."/>
            <person name="Bonometti L."/>
            <person name="Westerberg I."/>
            <person name="Brannstrom I.O."/>
            <person name="Guillou S."/>
            <person name="Cros-Aarteil S."/>
            <person name="Calhoun S."/>
            <person name="Haridas S."/>
            <person name="Kuo A."/>
            <person name="Mondo S."/>
            <person name="Pangilinan J."/>
            <person name="Riley R."/>
            <person name="LaButti K."/>
            <person name="Andreopoulos B."/>
            <person name="Lipzen A."/>
            <person name="Chen C."/>
            <person name="Yan M."/>
            <person name="Daum C."/>
            <person name="Ng V."/>
            <person name="Clum A."/>
            <person name="Steindorff A."/>
            <person name="Ohm R.A."/>
            <person name="Martin F."/>
            <person name="Silar P."/>
            <person name="Natvig D.O."/>
            <person name="Lalanne C."/>
            <person name="Gautier V."/>
            <person name="Ament-Velasquez S.L."/>
            <person name="Kruys A."/>
            <person name="Hutchinson M.I."/>
            <person name="Powell A.J."/>
            <person name="Barry K."/>
            <person name="Miller A.N."/>
            <person name="Grigoriev I.V."/>
            <person name="Debuchy R."/>
            <person name="Gladieux P."/>
            <person name="Hiltunen Thoren M."/>
            <person name="Johannesson H."/>
        </authorList>
    </citation>
    <scope>NUCLEOTIDE SEQUENCE</scope>
    <source>
        <strain evidence="1">CBS 955.72</strain>
    </source>
</reference>